<dbReference type="InterPro" id="IPR016205">
    <property type="entry name" value="Glycerol_DH"/>
</dbReference>
<keyword evidence="2" id="KW-0560">Oxidoreductase</keyword>
<evidence type="ECO:0000256" key="2">
    <source>
        <dbReference type="ARBA" id="ARBA00023002"/>
    </source>
</evidence>
<dbReference type="PANTHER" id="PTHR43616:SF3">
    <property type="entry name" value="HYDROXYCARBOXYLATE DEHYDROGENASE A"/>
    <property type="match status" value="1"/>
</dbReference>
<organism evidence="4 5">
    <name type="scientific">Clostridium hominis</name>
    <dbReference type="NCBI Taxonomy" id="2763036"/>
    <lineage>
        <taxon>Bacteria</taxon>
        <taxon>Bacillati</taxon>
        <taxon>Bacillota</taxon>
        <taxon>Clostridia</taxon>
        <taxon>Eubacteriales</taxon>
        <taxon>Clostridiaceae</taxon>
        <taxon>Clostridium</taxon>
    </lineage>
</organism>
<evidence type="ECO:0000259" key="3">
    <source>
        <dbReference type="Pfam" id="PF00465"/>
    </source>
</evidence>
<dbReference type="Gene3D" id="1.20.1090.10">
    <property type="entry name" value="Dehydroquinate synthase-like - alpha domain"/>
    <property type="match status" value="1"/>
</dbReference>
<dbReference type="Proteomes" id="UP000596929">
    <property type="component" value="Unassembled WGS sequence"/>
</dbReference>
<gene>
    <name evidence="4" type="ORF">H8S20_04255</name>
</gene>
<dbReference type="Gene3D" id="3.40.50.1970">
    <property type="match status" value="1"/>
</dbReference>
<dbReference type="InterPro" id="IPR001670">
    <property type="entry name" value="ADH_Fe/GldA"/>
</dbReference>
<keyword evidence="5" id="KW-1185">Reference proteome</keyword>
<dbReference type="Pfam" id="PF00465">
    <property type="entry name" value="Fe-ADH"/>
    <property type="match status" value="1"/>
</dbReference>
<protein>
    <submittedName>
        <fullName evidence="4">Iron-containing alcohol dehydrogenase family protein</fullName>
    </submittedName>
</protein>
<dbReference type="PIRSF" id="PIRSF000112">
    <property type="entry name" value="Glycerol_dehydrogenase"/>
    <property type="match status" value="1"/>
</dbReference>
<sequence length="389" mass="43238">MHNNTVNFSNYTIGKDSFASINDICKTYGNKILVIGGKTAIGVVKQKLEEYINDSNFDMKTIWTSDENGGNKYCWNVRKSPNEINNIKLEVVGYEWYGGECTYSNISRLTEIALAKDAEIIIGVGGGKAIDTAKGVGENLNLPIITIPTIASTCAATTALSVVYDDNGDFDSFYFMKRPAIHAIIDTDIITKAPSKYLRAGMGDTIAKHYECTLASRGDDLNHSSWMAREISSMCVEPIVKYGEKALLDSKEGEATFEVEQIILNNIVSTGLVSMLIDEKYNGAIAHSLFYGLTLLEHIEKNYLHGDVVGYGVLVQLAVDKKIDEMNKLYKFFKKIGIPTSLKDIEVKNDLDYLDKVLQETIDGPDMEHLPYKVTKKMIFEAIQIVESL</sequence>
<dbReference type="EMBL" id="JACOOO010000004">
    <property type="protein sequence ID" value="MBC5628102.1"/>
    <property type="molecule type" value="Genomic_DNA"/>
</dbReference>
<keyword evidence="1" id="KW-0479">Metal-binding</keyword>
<feature type="domain" description="Alcohol dehydrogenase iron-type/glycerol dehydrogenase GldA" evidence="3">
    <location>
        <begin position="83"/>
        <end position="174"/>
    </location>
</feature>
<proteinExistence type="predicted"/>
<accession>A0ABR7D9U3</accession>
<dbReference type="PANTHER" id="PTHR43616">
    <property type="entry name" value="GLYCEROL DEHYDROGENASE"/>
    <property type="match status" value="1"/>
</dbReference>
<evidence type="ECO:0000313" key="5">
    <source>
        <dbReference type="Proteomes" id="UP000596929"/>
    </source>
</evidence>
<comment type="caution">
    <text evidence="4">The sequence shown here is derived from an EMBL/GenBank/DDBJ whole genome shotgun (WGS) entry which is preliminary data.</text>
</comment>
<dbReference type="SUPFAM" id="SSF56796">
    <property type="entry name" value="Dehydroquinate synthase-like"/>
    <property type="match status" value="1"/>
</dbReference>
<evidence type="ECO:0000256" key="1">
    <source>
        <dbReference type="ARBA" id="ARBA00022723"/>
    </source>
</evidence>
<dbReference type="CDD" id="cd08171">
    <property type="entry name" value="GlyDH-like"/>
    <property type="match status" value="1"/>
</dbReference>
<reference evidence="4 5" key="1">
    <citation type="submission" date="2020-08" db="EMBL/GenBank/DDBJ databases">
        <title>Genome public.</title>
        <authorList>
            <person name="Liu C."/>
            <person name="Sun Q."/>
        </authorList>
    </citation>
    <scope>NUCLEOTIDE SEQUENCE [LARGE SCALE GENOMIC DNA]</scope>
    <source>
        <strain evidence="4 5">NSJ-6</strain>
    </source>
</reference>
<evidence type="ECO:0000313" key="4">
    <source>
        <dbReference type="EMBL" id="MBC5628102.1"/>
    </source>
</evidence>
<name>A0ABR7D9U3_9CLOT</name>